<dbReference type="RefSeq" id="XP_019893109.1">
    <property type="nucleotide sequence ID" value="XM_020037550.1"/>
</dbReference>
<dbReference type="PANTHER" id="PTHR20898:SF0">
    <property type="entry name" value="DAEDALUS ON 3-RELATED"/>
    <property type="match status" value="1"/>
</dbReference>
<reference evidence="2" key="1">
    <citation type="submission" date="2025-08" db="UniProtKB">
        <authorList>
            <consortium name="RefSeq"/>
        </authorList>
    </citation>
    <scope>IDENTIFICATION</scope>
    <source>
        <strain evidence="2">Aabys</strain>
        <tissue evidence="2">Whole body</tissue>
    </source>
</reference>
<dbReference type="Pfam" id="PF06477">
    <property type="entry name" value="DUF1091"/>
    <property type="match status" value="1"/>
</dbReference>
<dbReference type="InterPro" id="IPR010512">
    <property type="entry name" value="DUF1091"/>
</dbReference>
<sequence>MNVFMLHDGMMKLQGGSKNLKPESKLGGSENNEIGQLSSLRFRAATNMKFYLLWVIALIVFHKAQSRKVKFTKLECFELDKPFATIKKCQLKALSRYRSALFVHVALHQVPVNNVSVNARFFRKGSNGYRLFMYNNTLDFCAFLKNPNRFMFWKIVFTNLILPFSNINHTCPFDHDIICENLILDSEMFNLIPFADDEYMFSFKVGAYNHYKAEIRAYILVKEDKV</sequence>
<evidence type="ECO:0000313" key="2">
    <source>
        <dbReference type="RefSeq" id="XP_019893109.1"/>
    </source>
</evidence>
<protein>
    <submittedName>
        <fullName evidence="2">Uncharacterized protein LOC105261961</fullName>
    </submittedName>
</protein>
<proteinExistence type="predicted"/>
<dbReference type="PANTHER" id="PTHR20898">
    <property type="entry name" value="DAEDALUS ON 3-RELATED-RELATED"/>
    <property type="match status" value="1"/>
</dbReference>
<keyword evidence="1" id="KW-1185">Reference proteome</keyword>
<dbReference type="OrthoDB" id="7727171at2759"/>
<dbReference type="KEGG" id="mde:105261961"/>
<organism evidence="1 2">
    <name type="scientific">Musca domestica</name>
    <name type="common">House fly</name>
    <dbReference type="NCBI Taxonomy" id="7370"/>
    <lineage>
        <taxon>Eukaryota</taxon>
        <taxon>Metazoa</taxon>
        <taxon>Ecdysozoa</taxon>
        <taxon>Arthropoda</taxon>
        <taxon>Hexapoda</taxon>
        <taxon>Insecta</taxon>
        <taxon>Pterygota</taxon>
        <taxon>Neoptera</taxon>
        <taxon>Endopterygota</taxon>
        <taxon>Diptera</taxon>
        <taxon>Brachycera</taxon>
        <taxon>Muscomorpha</taxon>
        <taxon>Muscoidea</taxon>
        <taxon>Muscidae</taxon>
        <taxon>Musca</taxon>
    </lineage>
</organism>
<dbReference type="Proteomes" id="UP001652621">
    <property type="component" value="Unplaced"/>
</dbReference>
<name>A0A9J7DJ41_MUSDO</name>
<dbReference type="SMART" id="SM00697">
    <property type="entry name" value="DM8"/>
    <property type="match status" value="1"/>
</dbReference>
<evidence type="ECO:0000313" key="1">
    <source>
        <dbReference type="Proteomes" id="UP001652621"/>
    </source>
</evidence>
<dbReference type="AlphaFoldDB" id="A0A9J7DJ41"/>
<dbReference type="VEuPathDB" id="VectorBase:MDOMA2_017415"/>
<dbReference type="GeneID" id="105261961"/>
<gene>
    <name evidence="2" type="primary">LOC105261961</name>
</gene>
<accession>A0A9J7DJ41</accession>